<name>A0ABV9H122_9BURK</name>
<protein>
    <submittedName>
        <fullName evidence="13">M48 family metalloprotease</fullName>
        <ecNumber evidence="13">3.4.24.-</ecNumber>
    </submittedName>
</protein>
<evidence type="ECO:0000256" key="7">
    <source>
        <dbReference type="ARBA" id="ARBA00022989"/>
    </source>
</evidence>
<evidence type="ECO:0000256" key="8">
    <source>
        <dbReference type="ARBA" id="ARBA00023049"/>
    </source>
</evidence>
<keyword evidence="5 10" id="KW-0378">Hydrolase</keyword>
<keyword evidence="14" id="KW-1185">Reference proteome</keyword>
<evidence type="ECO:0000256" key="5">
    <source>
        <dbReference type="ARBA" id="ARBA00022801"/>
    </source>
</evidence>
<keyword evidence="4" id="KW-0479">Metal-binding</keyword>
<dbReference type="Proteomes" id="UP001595967">
    <property type="component" value="Unassembled WGS sequence"/>
</dbReference>
<keyword evidence="8 10" id="KW-0482">Metalloprotease</keyword>
<evidence type="ECO:0000313" key="13">
    <source>
        <dbReference type="EMBL" id="MFC4622685.1"/>
    </source>
</evidence>
<organism evidence="13 14">
    <name type="scientific">Comamonas nitrativorans</name>
    <dbReference type="NCBI Taxonomy" id="108437"/>
    <lineage>
        <taxon>Bacteria</taxon>
        <taxon>Pseudomonadati</taxon>
        <taxon>Pseudomonadota</taxon>
        <taxon>Betaproteobacteria</taxon>
        <taxon>Burkholderiales</taxon>
        <taxon>Comamonadaceae</taxon>
        <taxon>Comamonas</taxon>
    </lineage>
</organism>
<keyword evidence="7 11" id="KW-1133">Transmembrane helix</keyword>
<gene>
    <name evidence="13" type="ORF">ACFO3A_10730</name>
</gene>
<dbReference type="GO" id="GO:0008237">
    <property type="term" value="F:metallopeptidase activity"/>
    <property type="evidence" value="ECO:0007669"/>
    <property type="project" value="UniProtKB-KW"/>
</dbReference>
<evidence type="ECO:0000256" key="9">
    <source>
        <dbReference type="ARBA" id="ARBA00023136"/>
    </source>
</evidence>
<feature type="transmembrane region" description="Helical" evidence="11">
    <location>
        <begin position="21"/>
        <end position="47"/>
    </location>
</feature>
<accession>A0ABV9H122</accession>
<evidence type="ECO:0000256" key="4">
    <source>
        <dbReference type="ARBA" id="ARBA00022723"/>
    </source>
</evidence>
<dbReference type="InterPro" id="IPR001915">
    <property type="entry name" value="Peptidase_M48"/>
</dbReference>
<evidence type="ECO:0000256" key="6">
    <source>
        <dbReference type="ARBA" id="ARBA00022833"/>
    </source>
</evidence>
<feature type="transmembrane region" description="Helical" evidence="11">
    <location>
        <begin position="53"/>
        <end position="75"/>
    </location>
</feature>
<keyword evidence="9 11" id="KW-0472">Membrane</keyword>
<dbReference type="EMBL" id="JBHSEW010000009">
    <property type="protein sequence ID" value="MFC4622685.1"/>
    <property type="molecule type" value="Genomic_DNA"/>
</dbReference>
<keyword evidence="3 11" id="KW-0812">Transmembrane</keyword>
<dbReference type="PANTHER" id="PTHR43221:SF2">
    <property type="entry name" value="PROTEASE HTPX HOMOLOG"/>
    <property type="match status" value="1"/>
</dbReference>
<keyword evidence="1" id="KW-1003">Cell membrane</keyword>
<evidence type="ECO:0000256" key="11">
    <source>
        <dbReference type="SAM" id="Phobius"/>
    </source>
</evidence>
<evidence type="ECO:0000256" key="10">
    <source>
        <dbReference type="RuleBase" id="RU003983"/>
    </source>
</evidence>
<evidence type="ECO:0000259" key="12">
    <source>
        <dbReference type="Pfam" id="PF01435"/>
    </source>
</evidence>
<dbReference type="PANTHER" id="PTHR43221">
    <property type="entry name" value="PROTEASE HTPX"/>
    <property type="match status" value="1"/>
</dbReference>
<feature type="domain" description="Peptidase M48" evidence="12">
    <location>
        <begin position="103"/>
        <end position="324"/>
    </location>
</feature>
<dbReference type="Gene3D" id="3.30.2010.10">
    <property type="entry name" value="Metalloproteases ('zincins'), catalytic domain"/>
    <property type="match status" value="1"/>
</dbReference>
<evidence type="ECO:0000313" key="14">
    <source>
        <dbReference type="Proteomes" id="UP001595967"/>
    </source>
</evidence>
<dbReference type="InterPro" id="IPR050083">
    <property type="entry name" value="HtpX_protease"/>
</dbReference>
<evidence type="ECO:0000256" key="3">
    <source>
        <dbReference type="ARBA" id="ARBA00022692"/>
    </source>
</evidence>
<sequence length="338" mass="38050">MVRPQGFWDTQRQARRRTRRLLLGFFLCVLLCLGVVHLGLTLAWWLLLHGWPYPRGFVLTNLGVTLFFILGGWWVEHDAMQGGGRKLAQLVGARPAQTGRNLPEQQLVNTVQEMCVAAHMQPPQVVVLARTDAINAFAAGWAPEDAVIAVTQGALDYLTRDELQGLVAHELSHLKEGDTYLNMHLVGMVYGLELIHNFGATLREEGGGLGRWFGSAIMAAGWVGWFSGKLLKAAVSRQREWLADARALQWTRNPAGIGGVLRKVLYQRQQAQRERGHWHHDRRSHAGLHHPLVQHMLLAEVPDSNRLAHWLDAHPPLRERIARVYGHPMPAMALDKRD</sequence>
<evidence type="ECO:0000256" key="2">
    <source>
        <dbReference type="ARBA" id="ARBA00022670"/>
    </source>
</evidence>
<dbReference type="Pfam" id="PF01435">
    <property type="entry name" value="Peptidase_M48"/>
    <property type="match status" value="1"/>
</dbReference>
<comment type="caution">
    <text evidence="13">The sequence shown here is derived from an EMBL/GenBank/DDBJ whole genome shotgun (WGS) entry which is preliminary data.</text>
</comment>
<comment type="cofactor">
    <cofactor evidence="10">
        <name>Zn(2+)</name>
        <dbReference type="ChEBI" id="CHEBI:29105"/>
    </cofactor>
    <text evidence="10">Binds 1 zinc ion per subunit.</text>
</comment>
<proteinExistence type="inferred from homology"/>
<comment type="similarity">
    <text evidence="10">Belongs to the peptidase M48 family.</text>
</comment>
<dbReference type="RefSeq" id="WP_377726231.1">
    <property type="nucleotide sequence ID" value="NZ_JBHSEW010000009.1"/>
</dbReference>
<evidence type="ECO:0000256" key="1">
    <source>
        <dbReference type="ARBA" id="ARBA00022475"/>
    </source>
</evidence>
<keyword evidence="6 10" id="KW-0862">Zinc</keyword>
<reference evidence="14" key="1">
    <citation type="journal article" date="2019" name="Int. J. Syst. Evol. Microbiol.">
        <title>The Global Catalogue of Microorganisms (GCM) 10K type strain sequencing project: providing services to taxonomists for standard genome sequencing and annotation.</title>
        <authorList>
            <consortium name="The Broad Institute Genomics Platform"/>
            <consortium name="The Broad Institute Genome Sequencing Center for Infectious Disease"/>
            <person name="Wu L."/>
            <person name="Ma J."/>
        </authorList>
    </citation>
    <scope>NUCLEOTIDE SEQUENCE [LARGE SCALE GENOMIC DNA]</scope>
    <source>
        <strain evidence="14">JCM 11650</strain>
    </source>
</reference>
<dbReference type="EC" id="3.4.24.-" evidence="13"/>
<keyword evidence="2 10" id="KW-0645">Protease</keyword>